<evidence type="ECO:0000313" key="2">
    <source>
        <dbReference type="EMBL" id="PZR09305.1"/>
    </source>
</evidence>
<evidence type="ECO:0000256" key="1">
    <source>
        <dbReference type="SAM" id="SignalP"/>
    </source>
</evidence>
<proteinExistence type="predicted"/>
<comment type="caution">
    <text evidence="2">The sequence shown here is derived from an EMBL/GenBank/DDBJ whole genome shotgun (WGS) entry which is preliminary data.</text>
</comment>
<dbReference type="EMBL" id="QFQP01000021">
    <property type="protein sequence ID" value="PZR09305.1"/>
    <property type="molecule type" value="Genomic_DNA"/>
</dbReference>
<gene>
    <name evidence="2" type="ORF">DI536_22245</name>
</gene>
<keyword evidence="1" id="KW-0732">Signal</keyword>
<dbReference type="AlphaFoldDB" id="A0A2W5TD44"/>
<evidence type="ECO:0000313" key="3">
    <source>
        <dbReference type="Proteomes" id="UP000249061"/>
    </source>
</evidence>
<protein>
    <submittedName>
        <fullName evidence="2">Uncharacterized protein</fullName>
    </submittedName>
</protein>
<organism evidence="2 3">
    <name type="scientific">Archangium gephyra</name>
    <dbReference type="NCBI Taxonomy" id="48"/>
    <lineage>
        <taxon>Bacteria</taxon>
        <taxon>Pseudomonadati</taxon>
        <taxon>Myxococcota</taxon>
        <taxon>Myxococcia</taxon>
        <taxon>Myxococcales</taxon>
        <taxon>Cystobacterineae</taxon>
        <taxon>Archangiaceae</taxon>
        <taxon>Archangium</taxon>
    </lineage>
</organism>
<feature type="signal peptide" evidence="1">
    <location>
        <begin position="1"/>
        <end position="30"/>
    </location>
</feature>
<name>A0A2W5TD44_9BACT</name>
<dbReference type="Proteomes" id="UP000249061">
    <property type="component" value="Unassembled WGS sequence"/>
</dbReference>
<feature type="chain" id="PRO_5016034469" evidence="1">
    <location>
        <begin position="31"/>
        <end position="391"/>
    </location>
</feature>
<reference evidence="2 3" key="1">
    <citation type="submission" date="2017-08" db="EMBL/GenBank/DDBJ databases">
        <title>Infants hospitalized years apart are colonized by the same room-sourced microbial strains.</title>
        <authorList>
            <person name="Brooks B."/>
            <person name="Olm M.R."/>
            <person name="Firek B.A."/>
            <person name="Baker R."/>
            <person name="Thomas B.C."/>
            <person name="Morowitz M.J."/>
            <person name="Banfield J.F."/>
        </authorList>
    </citation>
    <scope>NUCLEOTIDE SEQUENCE [LARGE SCALE GENOMIC DNA]</scope>
    <source>
        <strain evidence="2">S2_003_000_R2_14</strain>
    </source>
</reference>
<sequence length="391" mass="42617">MTLFKRLSLVFAVLAAGGLFALWAAQRAVATNVMNDQTAPVRAKYVADWEAHADAFGRHLVVANAWLPESRPTPVSMGCQVPWSGDSTAVQRHRERCATRGRVELEQVEALEALAGSLLTDASAPKIEDDLSWLKDLRGHADWLQEAGTPLEFFDTDVKNLSALDVPVLDARQVKALAARRLLEGLQHGALDEAVTDVTALAQALLGRPVLLDQLLGVELVRTLRTELGNAGKPELAPSEEVVEALRQTRLASALLWHPWTPGALPTRFSADLSPASRCAASAEAAIHEELGASLGEFYRPWLDALHALRVQHPCTADFTTRLVAARAQVPQEASRRLLRATELLSTDELRNALLLRAADSNELVRKAAVESYLAVTLPRPFPETEAKTNK</sequence>
<accession>A0A2W5TD44</accession>